<feature type="non-terminal residue" evidence="2">
    <location>
        <position position="110"/>
    </location>
</feature>
<proteinExistence type="predicted"/>
<feature type="region of interest" description="Disordered" evidence="1">
    <location>
        <begin position="75"/>
        <end position="110"/>
    </location>
</feature>
<feature type="compositionally biased region" description="Polar residues" evidence="1">
    <location>
        <begin position="95"/>
        <end position="110"/>
    </location>
</feature>
<comment type="caution">
    <text evidence="2">The sequence shown here is derived from an EMBL/GenBank/DDBJ whole genome shotgun (WGS) entry which is preliminary data.</text>
</comment>
<dbReference type="AlphaFoldDB" id="A0A0F8YUS2"/>
<dbReference type="EMBL" id="LAZR01067355">
    <property type="protein sequence ID" value="KKK51746.1"/>
    <property type="molecule type" value="Genomic_DNA"/>
</dbReference>
<evidence type="ECO:0000256" key="1">
    <source>
        <dbReference type="SAM" id="MobiDB-lite"/>
    </source>
</evidence>
<sequence>MGLKRYTTFIGPDEIEVVTTSKTLEELGVTLYDDLRCLTLIPISAGIFWADGEATAGVNPSVRFAVSETSRFSRSTTSTAKVRNTVGRSPEAGTRPTSGFANTSFPRVTE</sequence>
<reference evidence="2" key="1">
    <citation type="journal article" date="2015" name="Nature">
        <title>Complex archaea that bridge the gap between prokaryotes and eukaryotes.</title>
        <authorList>
            <person name="Spang A."/>
            <person name="Saw J.H."/>
            <person name="Jorgensen S.L."/>
            <person name="Zaremba-Niedzwiedzka K."/>
            <person name="Martijn J."/>
            <person name="Lind A.E."/>
            <person name="van Eijk R."/>
            <person name="Schleper C."/>
            <person name="Guy L."/>
            <person name="Ettema T.J."/>
        </authorList>
    </citation>
    <scope>NUCLEOTIDE SEQUENCE</scope>
</reference>
<accession>A0A0F8YUS2</accession>
<organism evidence="2">
    <name type="scientific">marine sediment metagenome</name>
    <dbReference type="NCBI Taxonomy" id="412755"/>
    <lineage>
        <taxon>unclassified sequences</taxon>
        <taxon>metagenomes</taxon>
        <taxon>ecological metagenomes</taxon>
    </lineage>
</organism>
<protein>
    <submittedName>
        <fullName evidence="2">Uncharacterized protein</fullName>
    </submittedName>
</protein>
<evidence type="ECO:0000313" key="2">
    <source>
        <dbReference type="EMBL" id="KKK51746.1"/>
    </source>
</evidence>
<gene>
    <name evidence="2" type="ORF">LCGC14_3111850</name>
</gene>
<name>A0A0F8YUS2_9ZZZZ</name>